<name>A0ACC2SNG3_9FUNG</name>
<proteinExistence type="predicted"/>
<gene>
    <name evidence="1" type="primary">SUI3_2</name>
    <name evidence="1" type="ORF">DSO57_1036733</name>
</gene>
<keyword evidence="1" id="KW-0396">Initiation factor</keyword>
<organism evidence="1 2">
    <name type="scientific">Entomophthora muscae</name>
    <dbReference type="NCBI Taxonomy" id="34485"/>
    <lineage>
        <taxon>Eukaryota</taxon>
        <taxon>Fungi</taxon>
        <taxon>Fungi incertae sedis</taxon>
        <taxon>Zoopagomycota</taxon>
        <taxon>Entomophthoromycotina</taxon>
        <taxon>Entomophthoromycetes</taxon>
        <taxon>Entomophthorales</taxon>
        <taxon>Entomophthoraceae</taxon>
        <taxon>Entomophthora</taxon>
    </lineage>
</organism>
<reference evidence="1" key="1">
    <citation type="submission" date="2022-04" db="EMBL/GenBank/DDBJ databases">
        <title>Genome of the entomopathogenic fungus Entomophthora muscae.</title>
        <authorList>
            <person name="Elya C."/>
            <person name="Lovett B.R."/>
            <person name="Lee E."/>
            <person name="Macias A.M."/>
            <person name="Hajek A.E."/>
            <person name="De Bivort B.L."/>
            <person name="Kasson M.T."/>
            <person name="De Fine Licht H.H."/>
            <person name="Stajich J.E."/>
        </authorList>
    </citation>
    <scope>NUCLEOTIDE SEQUENCE</scope>
    <source>
        <strain evidence="1">Berkeley</strain>
    </source>
</reference>
<evidence type="ECO:0000313" key="1">
    <source>
        <dbReference type="EMBL" id="KAJ9063838.1"/>
    </source>
</evidence>
<dbReference type="Proteomes" id="UP001165960">
    <property type="component" value="Unassembled WGS sequence"/>
</dbReference>
<dbReference type="EMBL" id="QTSX02004623">
    <property type="protein sequence ID" value="KAJ9063838.1"/>
    <property type="molecule type" value="Genomic_DNA"/>
</dbReference>
<accession>A0ACC2SNG3</accession>
<sequence>MSDTEVNDQLKNLSIAGEGAEKDEVPTFDPSLKKKKKKKNVAFADEVEIEKAPAEPTTKPETEEAELDPASMFSDLKKKKKKKKKVTEEEANDEDDDDAAEQAATKDDEDIAPEKDIETDDDKAADEESWLGTDRDYTYQELLNRVFKILRQNNPELAGEKRRYTIVPPQVAREGSKKSVFANIADICRRLNRSIDHVVQFLFTELGTSGSIDGSQRLVIKGRFQQKQIEVIIRRYIVEYVTCKTCKSPETVLSKENRLFFLQCESCGSTRSVSGVKSGYQANLVKRSKRKPA</sequence>
<keyword evidence="1" id="KW-0648">Protein biosynthesis</keyword>
<keyword evidence="2" id="KW-1185">Reference proteome</keyword>
<comment type="caution">
    <text evidence="1">The sequence shown here is derived from an EMBL/GenBank/DDBJ whole genome shotgun (WGS) entry which is preliminary data.</text>
</comment>
<evidence type="ECO:0000313" key="2">
    <source>
        <dbReference type="Proteomes" id="UP001165960"/>
    </source>
</evidence>
<protein>
    <submittedName>
        <fullName evidence="1">Translation initiation factor eIF-2 beta subunit</fullName>
    </submittedName>
</protein>